<dbReference type="EMBL" id="GGEC01077011">
    <property type="protein sequence ID" value="MBX57495.1"/>
    <property type="molecule type" value="Transcribed_RNA"/>
</dbReference>
<accession>A0A2P2PS16</accession>
<protein>
    <submittedName>
        <fullName evidence="1">Uncharacterized protein</fullName>
    </submittedName>
</protein>
<name>A0A2P2PS16_RHIMU</name>
<reference evidence="1" key="1">
    <citation type="submission" date="2018-02" db="EMBL/GenBank/DDBJ databases">
        <title>Rhizophora mucronata_Transcriptome.</title>
        <authorList>
            <person name="Meera S.P."/>
            <person name="Sreeshan A."/>
            <person name="Augustine A."/>
        </authorList>
    </citation>
    <scope>NUCLEOTIDE SEQUENCE</scope>
    <source>
        <tissue evidence="1">Leaf</tissue>
    </source>
</reference>
<organism evidence="1">
    <name type="scientific">Rhizophora mucronata</name>
    <name type="common">Asiatic mangrove</name>
    <dbReference type="NCBI Taxonomy" id="61149"/>
    <lineage>
        <taxon>Eukaryota</taxon>
        <taxon>Viridiplantae</taxon>
        <taxon>Streptophyta</taxon>
        <taxon>Embryophyta</taxon>
        <taxon>Tracheophyta</taxon>
        <taxon>Spermatophyta</taxon>
        <taxon>Magnoliopsida</taxon>
        <taxon>eudicotyledons</taxon>
        <taxon>Gunneridae</taxon>
        <taxon>Pentapetalae</taxon>
        <taxon>rosids</taxon>
        <taxon>fabids</taxon>
        <taxon>Malpighiales</taxon>
        <taxon>Rhizophoraceae</taxon>
        <taxon>Rhizophora</taxon>
    </lineage>
</organism>
<proteinExistence type="predicted"/>
<dbReference type="AlphaFoldDB" id="A0A2P2PS16"/>
<sequence length="109" mass="12733">MSMNDTKQFQYLSRTAYENANVFIANKKHRAGEMHAPILGCNLDAFSIFYRFPLSVEKMKEGSNLTFPYFTQQHKRYIHSHTLCSTTNSSFGPHTKKKKLKRSVFYMDP</sequence>
<evidence type="ECO:0000313" key="1">
    <source>
        <dbReference type="EMBL" id="MBX57495.1"/>
    </source>
</evidence>